<proteinExistence type="predicted"/>
<sequence length="164" mass="17634">MTRTALLTTIALSLVAGPALALSCLAPDVARTYKQAAEAEETYIVVYGQLSFDEGKLPIVDYNNQMDTPNNTLIPARVSGKSLTLDGFNTDFDKPITLNAKCFGPWCAKPASGVPYLAFLERTVDGYTLVLDPCGGYGFSRPSEAIREKAAACFQGGECTSEEY</sequence>
<name>A0A3B0TDM1_9ZZZZ</name>
<accession>A0A3B0TDM1</accession>
<protein>
    <recommendedName>
        <fullName evidence="2">Lipoprotein</fullName>
    </recommendedName>
</protein>
<dbReference type="PROSITE" id="PS51257">
    <property type="entry name" value="PROKAR_LIPOPROTEIN"/>
    <property type="match status" value="1"/>
</dbReference>
<organism evidence="1">
    <name type="scientific">hydrothermal vent metagenome</name>
    <dbReference type="NCBI Taxonomy" id="652676"/>
    <lineage>
        <taxon>unclassified sequences</taxon>
        <taxon>metagenomes</taxon>
        <taxon>ecological metagenomes</taxon>
    </lineage>
</organism>
<reference evidence="1" key="1">
    <citation type="submission" date="2018-06" db="EMBL/GenBank/DDBJ databases">
        <authorList>
            <person name="Zhirakovskaya E."/>
        </authorList>
    </citation>
    <scope>NUCLEOTIDE SEQUENCE</scope>
</reference>
<dbReference type="AlphaFoldDB" id="A0A3B0TDM1"/>
<evidence type="ECO:0008006" key="2">
    <source>
        <dbReference type="Google" id="ProtNLM"/>
    </source>
</evidence>
<dbReference type="EMBL" id="UOEG01000287">
    <property type="protein sequence ID" value="VAW05056.1"/>
    <property type="molecule type" value="Genomic_DNA"/>
</dbReference>
<gene>
    <name evidence="1" type="ORF">MNBD_ALPHA07-1187</name>
</gene>
<evidence type="ECO:0000313" key="1">
    <source>
        <dbReference type="EMBL" id="VAW05056.1"/>
    </source>
</evidence>